<evidence type="ECO:0000256" key="5">
    <source>
        <dbReference type="ARBA" id="ARBA00023136"/>
    </source>
</evidence>
<feature type="transmembrane region" description="Helical" evidence="6">
    <location>
        <begin position="144"/>
        <end position="172"/>
    </location>
</feature>
<accession>A0A1I1NBZ2</accession>
<keyword evidence="3 6" id="KW-0812">Transmembrane</keyword>
<evidence type="ECO:0000313" key="7">
    <source>
        <dbReference type="EMBL" id="SFC91270.1"/>
    </source>
</evidence>
<feature type="transmembrane region" description="Helical" evidence="6">
    <location>
        <begin position="192"/>
        <end position="211"/>
    </location>
</feature>
<dbReference type="InterPro" id="IPR017039">
    <property type="entry name" value="Virul_fac_BrkB"/>
</dbReference>
<evidence type="ECO:0000256" key="1">
    <source>
        <dbReference type="ARBA" id="ARBA00004651"/>
    </source>
</evidence>
<dbReference type="RefSeq" id="WP_052953005.1">
    <property type="nucleotide sequence ID" value="NZ_FOMB01000014.1"/>
</dbReference>
<dbReference type="Proteomes" id="UP000182258">
    <property type="component" value="Unassembled WGS sequence"/>
</dbReference>
<evidence type="ECO:0000256" key="4">
    <source>
        <dbReference type="ARBA" id="ARBA00022989"/>
    </source>
</evidence>
<dbReference type="NCBIfam" id="TIGR00765">
    <property type="entry name" value="yihY_not_rbn"/>
    <property type="match status" value="1"/>
</dbReference>
<dbReference type="EMBL" id="FOMB01000014">
    <property type="protein sequence ID" value="SFC91270.1"/>
    <property type="molecule type" value="Genomic_DNA"/>
</dbReference>
<dbReference type="PANTHER" id="PTHR30213">
    <property type="entry name" value="INNER MEMBRANE PROTEIN YHJD"/>
    <property type="match status" value="1"/>
</dbReference>
<dbReference type="Pfam" id="PF03631">
    <property type="entry name" value="Virul_fac_BrkB"/>
    <property type="match status" value="1"/>
</dbReference>
<comment type="subcellular location">
    <subcellularLocation>
        <location evidence="1">Cell membrane</location>
        <topology evidence="1">Multi-pass membrane protein</topology>
    </subcellularLocation>
</comment>
<feature type="transmembrane region" description="Helical" evidence="6">
    <location>
        <begin position="257"/>
        <end position="281"/>
    </location>
</feature>
<dbReference type="PIRSF" id="PIRSF035875">
    <property type="entry name" value="RNase_BN"/>
    <property type="match status" value="1"/>
</dbReference>
<keyword evidence="4 6" id="KW-1133">Transmembrane helix</keyword>
<feature type="transmembrane region" description="Helical" evidence="6">
    <location>
        <begin position="44"/>
        <end position="67"/>
    </location>
</feature>
<dbReference type="STRING" id="728005.SAMN04488059_11473"/>
<reference evidence="7 8" key="1">
    <citation type="submission" date="2016-10" db="EMBL/GenBank/DDBJ databases">
        <authorList>
            <person name="de Groot N.N."/>
        </authorList>
    </citation>
    <scope>NUCLEOTIDE SEQUENCE [LARGE SCALE GENOMIC DNA]</scope>
    <source>
        <strain evidence="7 8">CGMCC 1.10210</strain>
    </source>
</reference>
<evidence type="ECO:0000313" key="8">
    <source>
        <dbReference type="Proteomes" id="UP000182258"/>
    </source>
</evidence>
<sequence>MTDTILQALTFPLAKLHRRRWRRVLWRTARSMTQMDTSMRCAGVAYFGFLSLFPAVASAVLLLGLFAKPLFLAEMVDRLEGLVPEVVRRTLAGQLVTLLEQPRGGLGLGLVISLLIAAWSASRGVAALMYAVSRTHAEPDKRNFLAAVAMSVWVTFLAGFGMMIVLTLVALIPAYFAALPWLGVGQVLVLWLRWPILLGLGVMGIAAFYRFAPDRRSKRARWIWPGAIIATVLWLLTCVIFSFYVERLGQFEATFGSLATAIVMLLWMYNSALIVVLGATINAELQRESLQYKAQTPLLR</sequence>
<dbReference type="PANTHER" id="PTHR30213:SF0">
    <property type="entry name" value="UPF0761 MEMBRANE PROTEIN YIHY"/>
    <property type="match status" value="1"/>
</dbReference>
<protein>
    <submittedName>
        <fullName evidence="7">Membrane protein</fullName>
    </submittedName>
</protein>
<dbReference type="OrthoDB" id="9781030at2"/>
<evidence type="ECO:0000256" key="6">
    <source>
        <dbReference type="SAM" id="Phobius"/>
    </source>
</evidence>
<feature type="transmembrane region" description="Helical" evidence="6">
    <location>
        <begin position="223"/>
        <end position="245"/>
    </location>
</feature>
<keyword evidence="2" id="KW-1003">Cell membrane</keyword>
<gene>
    <name evidence="7" type="ORF">SAMN04488059_11473</name>
</gene>
<dbReference type="AlphaFoldDB" id="A0A1I1NBZ2"/>
<evidence type="ECO:0000256" key="3">
    <source>
        <dbReference type="ARBA" id="ARBA00022692"/>
    </source>
</evidence>
<keyword evidence="5 6" id="KW-0472">Membrane</keyword>
<dbReference type="GO" id="GO:0005886">
    <property type="term" value="C:plasma membrane"/>
    <property type="evidence" value="ECO:0007669"/>
    <property type="project" value="UniProtKB-SubCell"/>
</dbReference>
<feature type="transmembrane region" description="Helical" evidence="6">
    <location>
        <begin position="106"/>
        <end position="132"/>
    </location>
</feature>
<proteinExistence type="predicted"/>
<organism evidence="7 8">
    <name type="scientific">Devosia psychrophila</name>
    <dbReference type="NCBI Taxonomy" id="728005"/>
    <lineage>
        <taxon>Bacteria</taxon>
        <taxon>Pseudomonadati</taxon>
        <taxon>Pseudomonadota</taxon>
        <taxon>Alphaproteobacteria</taxon>
        <taxon>Hyphomicrobiales</taxon>
        <taxon>Devosiaceae</taxon>
        <taxon>Devosia</taxon>
    </lineage>
</organism>
<evidence type="ECO:0000256" key="2">
    <source>
        <dbReference type="ARBA" id="ARBA00022475"/>
    </source>
</evidence>
<name>A0A1I1NBZ2_9HYPH</name>